<name>A0A1M7YQK9_9VIBR</name>
<evidence type="ECO:0000256" key="1">
    <source>
        <dbReference type="SAM" id="SignalP"/>
    </source>
</evidence>
<dbReference type="Proteomes" id="UP000184600">
    <property type="component" value="Unassembled WGS sequence"/>
</dbReference>
<evidence type="ECO:0000313" key="2">
    <source>
        <dbReference type="EMBL" id="SHO54931.1"/>
    </source>
</evidence>
<feature type="signal peptide" evidence="1">
    <location>
        <begin position="1"/>
        <end position="20"/>
    </location>
</feature>
<protein>
    <recommendedName>
        <fullName evidence="4">Outer membrane protein beta-barrel domain-containing protein</fullName>
    </recommendedName>
</protein>
<evidence type="ECO:0008006" key="4">
    <source>
        <dbReference type="Google" id="ProtNLM"/>
    </source>
</evidence>
<gene>
    <name evidence="2" type="ORF">VQ7734_00650</name>
</gene>
<accession>A0A1M7YQK9</accession>
<dbReference type="AlphaFoldDB" id="A0A1M7YQK9"/>
<organism evidence="2 3">
    <name type="scientific">Vibrio quintilis</name>
    <dbReference type="NCBI Taxonomy" id="1117707"/>
    <lineage>
        <taxon>Bacteria</taxon>
        <taxon>Pseudomonadati</taxon>
        <taxon>Pseudomonadota</taxon>
        <taxon>Gammaproteobacteria</taxon>
        <taxon>Vibrionales</taxon>
        <taxon>Vibrionaceae</taxon>
        <taxon>Vibrio</taxon>
    </lineage>
</organism>
<reference evidence="3" key="1">
    <citation type="submission" date="2016-12" db="EMBL/GenBank/DDBJ databases">
        <authorList>
            <person name="Rodrigo-Torres L."/>
            <person name="Arahal R.D."/>
            <person name="Lucena T."/>
        </authorList>
    </citation>
    <scope>NUCLEOTIDE SEQUENCE [LARGE SCALE GENOMIC DNA]</scope>
</reference>
<keyword evidence="1" id="KW-0732">Signal</keyword>
<evidence type="ECO:0000313" key="3">
    <source>
        <dbReference type="Proteomes" id="UP000184600"/>
    </source>
</evidence>
<keyword evidence="3" id="KW-1185">Reference proteome</keyword>
<proteinExistence type="predicted"/>
<dbReference type="OrthoDB" id="8562138at2"/>
<dbReference type="RefSeq" id="WP_143169201.1">
    <property type="nucleotide sequence ID" value="NZ_AP024897.1"/>
</dbReference>
<feature type="chain" id="PRO_5012093838" description="Outer membrane protein beta-barrel domain-containing protein" evidence="1">
    <location>
        <begin position="21"/>
        <end position="179"/>
    </location>
</feature>
<dbReference type="EMBL" id="FRFG01000009">
    <property type="protein sequence ID" value="SHO54931.1"/>
    <property type="molecule type" value="Genomic_DNA"/>
</dbReference>
<sequence length="179" mass="19870">MKQQNYIALWAALFFSSACAANNNWHVGAEADVLPYLLNGHYFSLTAGRGHLKFRGVVTKFESPDMFTQNGFKDHQVDVGAVIVDYYPDPSQQGFWIGFGAEQWRGDVTEEQSSDRKSYQTYLATLGCGYVHYLAPHIYVNPWAGIHVPVAGDKSVKFGSSAFDMKTTGEVSVKIGVNF</sequence>
<dbReference type="PROSITE" id="PS51257">
    <property type="entry name" value="PROKAR_LIPOPROTEIN"/>
    <property type="match status" value="1"/>
</dbReference>